<evidence type="ECO:0000256" key="2">
    <source>
        <dbReference type="ARBA" id="ARBA00022723"/>
    </source>
</evidence>
<dbReference type="FunFam" id="3.30.160.60:FF:000184">
    <property type="entry name" value="Zinc finger protein 333"/>
    <property type="match status" value="4"/>
</dbReference>
<name>A0A6P5QGV6_MUSCR</name>
<keyword evidence="12" id="KW-1185">Reference proteome</keyword>
<dbReference type="PANTHER" id="PTHR47772:SF12">
    <property type="entry name" value="RB-ASSOCIATED KRAB ZINC FINGER-RELATED"/>
    <property type="match status" value="1"/>
</dbReference>
<reference evidence="13" key="1">
    <citation type="submission" date="2025-08" db="UniProtKB">
        <authorList>
            <consortium name="RefSeq"/>
        </authorList>
    </citation>
    <scope>IDENTIFICATION</scope>
</reference>
<keyword evidence="2" id="KW-0479">Metal-binding</keyword>
<dbReference type="FunFam" id="3.30.160.60:FF:002970">
    <property type="entry name" value="Zinc finger protein"/>
    <property type="match status" value="1"/>
</dbReference>
<evidence type="ECO:0000259" key="10">
    <source>
        <dbReference type="PROSITE" id="PS50157"/>
    </source>
</evidence>
<feature type="domain" description="C2H2-type" evidence="10">
    <location>
        <begin position="267"/>
        <end position="294"/>
    </location>
</feature>
<feature type="domain" description="C2H2-type" evidence="10">
    <location>
        <begin position="435"/>
        <end position="462"/>
    </location>
</feature>
<dbReference type="PANTHER" id="PTHR47772">
    <property type="entry name" value="ZINC FINGER PROTEIN 200"/>
    <property type="match status" value="1"/>
</dbReference>
<evidence type="ECO:0000259" key="11">
    <source>
        <dbReference type="PROSITE" id="PS50805"/>
    </source>
</evidence>
<feature type="domain" description="C2H2-type" evidence="10">
    <location>
        <begin position="547"/>
        <end position="574"/>
    </location>
</feature>
<dbReference type="FunFam" id="3.30.160.60:FF:001498">
    <property type="entry name" value="Zinc finger protein 404"/>
    <property type="match status" value="1"/>
</dbReference>
<dbReference type="CDD" id="cd07765">
    <property type="entry name" value="KRAB_A-box"/>
    <property type="match status" value="1"/>
</dbReference>
<evidence type="ECO:0000313" key="12">
    <source>
        <dbReference type="Proteomes" id="UP000515126"/>
    </source>
</evidence>
<dbReference type="FunFam" id="3.30.160.60:FF:003284">
    <property type="entry name" value="KRAB zinc finger protein"/>
    <property type="match status" value="1"/>
</dbReference>
<dbReference type="InterPro" id="IPR036236">
    <property type="entry name" value="Znf_C2H2_sf"/>
</dbReference>
<dbReference type="PROSITE" id="PS00028">
    <property type="entry name" value="ZINC_FINGER_C2H2_1"/>
    <property type="match status" value="10"/>
</dbReference>
<feature type="domain" description="C2H2-type" evidence="10">
    <location>
        <begin position="491"/>
        <end position="518"/>
    </location>
</feature>
<feature type="domain" description="C2H2-type" evidence="10">
    <location>
        <begin position="407"/>
        <end position="434"/>
    </location>
</feature>
<dbReference type="SMART" id="SM00355">
    <property type="entry name" value="ZnF_C2H2"/>
    <property type="match status" value="12"/>
</dbReference>
<evidence type="ECO:0000256" key="9">
    <source>
        <dbReference type="PROSITE-ProRule" id="PRU00042"/>
    </source>
</evidence>
<evidence type="ECO:0000256" key="4">
    <source>
        <dbReference type="ARBA" id="ARBA00022771"/>
    </source>
</evidence>
<feature type="domain" description="C2H2-type" evidence="10">
    <location>
        <begin position="379"/>
        <end position="406"/>
    </location>
</feature>
<feature type="domain" description="C2H2-type" evidence="10">
    <location>
        <begin position="519"/>
        <end position="546"/>
    </location>
</feature>
<accession>A0A6P5QGV6</accession>
<gene>
    <name evidence="13" type="primary">LOC110303099</name>
</gene>
<feature type="domain" description="KRAB" evidence="11">
    <location>
        <begin position="4"/>
        <end position="75"/>
    </location>
</feature>
<dbReference type="Pfam" id="PF13465">
    <property type="entry name" value="zf-H2C2_2"/>
    <property type="match status" value="1"/>
</dbReference>
<dbReference type="GeneID" id="110303099"/>
<evidence type="ECO:0000256" key="1">
    <source>
        <dbReference type="ARBA" id="ARBA00004123"/>
    </source>
</evidence>
<dbReference type="Gene3D" id="6.10.140.140">
    <property type="match status" value="1"/>
</dbReference>
<feature type="domain" description="C2H2-type" evidence="10">
    <location>
        <begin position="463"/>
        <end position="490"/>
    </location>
</feature>
<dbReference type="GO" id="GO:0008270">
    <property type="term" value="F:zinc ion binding"/>
    <property type="evidence" value="ECO:0007669"/>
    <property type="project" value="UniProtKB-KW"/>
</dbReference>
<organism evidence="12 13">
    <name type="scientific">Mus caroli</name>
    <name type="common">Ryukyu mouse</name>
    <name type="synonym">Ricefield mouse</name>
    <dbReference type="NCBI Taxonomy" id="10089"/>
    <lineage>
        <taxon>Eukaryota</taxon>
        <taxon>Metazoa</taxon>
        <taxon>Chordata</taxon>
        <taxon>Craniata</taxon>
        <taxon>Vertebrata</taxon>
        <taxon>Euteleostomi</taxon>
        <taxon>Mammalia</taxon>
        <taxon>Eutheria</taxon>
        <taxon>Euarchontoglires</taxon>
        <taxon>Glires</taxon>
        <taxon>Rodentia</taxon>
        <taxon>Myomorpha</taxon>
        <taxon>Muroidea</taxon>
        <taxon>Muridae</taxon>
        <taxon>Murinae</taxon>
        <taxon>Mus</taxon>
        <taxon>Mus</taxon>
    </lineage>
</organism>
<dbReference type="InterPro" id="IPR036051">
    <property type="entry name" value="KRAB_dom_sf"/>
</dbReference>
<dbReference type="SUPFAM" id="SSF109640">
    <property type="entry name" value="KRAB domain (Kruppel-associated box)"/>
    <property type="match status" value="1"/>
</dbReference>
<feature type="domain" description="C2H2-type" evidence="10">
    <location>
        <begin position="323"/>
        <end position="350"/>
    </location>
</feature>
<dbReference type="FunFam" id="3.30.160.60:FF:002254">
    <property type="entry name" value="Zinc finger protein 540"/>
    <property type="match status" value="3"/>
</dbReference>
<protein>
    <submittedName>
        <fullName evidence="13">Zinc finger protein 431-like isoform X1</fullName>
    </submittedName>
</protein>
<dbReference type="Proteomes" id="UP000515126">
    <property type="component" value="Chromosome 10"/>
</dbReference>
<dbReference type="Gene3D" id="3.30.160.60">
    <property type="entry name" value="Classic Zinc Finger"/>
    <property type="match status" value="12"/>
</dbReference>
<evidence type="ECO:0000256" key="6">
    <source>
        <dbReference type="ARBA" id="ARBA00023015"/>
    </source>
</evidence>
<keyword evidence="7" id="KW-0804">Transcription</keyword>
<keyword evidence="4 9" id="KW-0863">Zinc-finger</keyword>
<evidence type="ECO:0000313" key="13">
    <source>
        <dbReference type="RefSeq" id="XP_021029695.1"/>
    </source>
</evidence>
<dbReference type="SMART" id="SM00349">
    <property type="entry name" value="KRAB"/>
    <property type="match status" value="1"/>
</dbReference>
<keyword evidence="8" id="KW-0539">Nucleus</keyword>
<dbReference type="SUPFAM" id="SSF57667">
    <property type="entry name" value="beta-beta-alpha zinc fingers"/>
    <property type="match status" value="7"/>
</dbReference>
<dbReference type="InterPro" id="IPR013087">
    <property type="entry name" value="Znf_C2H2_type"/>
</dbReference>
<dbReference type="Pfam" id="PF00096">
    <property type="entry name" value="zf-C2H2"/>
    <property type="match status" value="6"/>
</dbReference>
<dbReference type="PROSITE" id="PS50805">
    <property type="entry name" value="KRAB"/>
    <property type="match status" value="1"/>
</dbReference>
<comment type="subcellular location">
    <subcellularLocation>
        <location evidence="1">Nucleus</location>
    </subcellularLocation>
</comment>
<feature type="domain" description="C2H2-type" evidence="10">
    <location>
        <begin position="351"/>
        <end position="378"/>
    </location>
</feature>
<evidence type="ECO:0000256" key="5">
    <source>
        <dbReference type="ARBA" id="ARBA00022833"/>
    </source>
</evidence>
<dbReference type="FunFam" id="3.30.160.60:FF:000621">
    <property type="entry name" value="FLT3-interacting zinc finger 1"/>
    <property type="match status" value="1"/>
</dbReference>
<dbReference type="AlphaFoldDB" id="A0A6P5QGV6"/>
<proteinExistence type="predicted"/>
<dbReference type="KEGG" id="mcal:110303099"/>
<dbReference type="PROSITE" id="PS50157">
    <property type="entry name" value="ZINC_FINGER_C2H2_2"/>
    <property type="match status" value="12"/>
</dbReference>
<dbReference type="InterPro" id="IPR001909">
    <property type="entry name" value="KRAB"/>
</dbReference>
<evidence type="ECO:0000256" key="7">
    <source>
        <dbReference type="ARBA" id="ARBA00023163"/>
    </source>
</evidence>
<dbReference type="RefSeq" id="XP_021029695.1">
    <property type="nucleotide sequence ID" value="XM_021174036.2"/>
</dbReference>
<keyword evidence="3" id="KW-0677">Repeat</keyword>
<dbReference type="Pfam" id="PF01352">
    <property type="entry name" value="KRAB"/>
    <property type="match status" value="1"/>
</dbReference>
<evidence type="ECO:0000256" key="8">
    <source>
        <dbReference type="ARBA" id="ARBA00023242"/>
    </source>
</evidence>
<feature type="domain" description="C2H2-type" evidence="10">
    <location>
        <begin position="295"/>
        <end position="322"/>
    </location>
</feature>
<dbReference type="GO" id="GO:0006355">
    <property type="term" value="P:regulation of DNA-templated transcription"/>
    <property type="evidence" value="ECO:0007669"/>
    <property type="project" value="InterPro"/>
</dbReference>
<keyword evidence="5" id="KW-0862">Zinc</keyword>
<dbReference type="InterPro" id="IPR050636">
    <property type="entry name" value="C2H2-ZF_domain-containing"/>
</dbReference>
<evidence type="ECO:0000256" key="3">
    <source>
        <dbReference type="ARBA" id="ARBA00022737"/>
    </source>
</evidence>
<keyword evidence="6" id="KW-0805">Transcription regulation</keyword>
<dbReference type="GO" id="GO:0005634">
    <property type="term" value="C:nucleus"/>
    <property type="evidence" value="ECO:0007669"/>
    <property type="project" value="UniProtKB-SubCell"/>
</dbReference>
<feature type="domain" description="C2H2-type" evidence="10">
    <location>
        <begin position="161"/>
        <end position="188"/>
    </location>
</feature>
<sequence length="579" mass="67513">MDAVTFMDVHVNFSQEEWALLNPSQKSLYKDVMLETYWNLTCIGYEWEDHNSEECCQSSRRHGRYFNSSQYSTCKAKGYGKKQYTSLFPKTIRRYVVIPTMRRHGECDISLQVNGFPASMGIHQNTPIGEKPYEYKEYGKSPVRPGLLCICSVTHTIGKCYDCDQCGKDLSSSFSLQRCKISHIGKGHDGCEPSSKSFNYHRYLQIQNTAYNEEYLYDYIQCDKASLQLHQRTSSKITSYEYNEGDKDVTFHSNHQICRMNTRDTRYEYHQCGKTFACPNYLQIHERIHTRKKPYECNQCGKFFAYKSHFHKHQRTHTGEKPYECSQCGKAFACNGNLQIHERIHTGEQPYKCHQCGKAFAYSNSLHKHERTHTGEKPYECNHCGKAFTCHSTRQIHERIHTGEKPYKCSQCGKTFARNSHVKMHERIHTGEKPYKCNQCGKAFAYHSHLQRHERIHTGEKPYECNQCGKAFAYRSSLRLHETSHTGEKPYECNQCGKTFACSSYLQIHERIHTGEKPFQCKHCCKTFSYRSSLHMHEKNHTGEKLFECKKCGISFAHLGTLQKHERKHTDKEENSPEG</sequence>